<dbReference type="Pfam" id="PF06197">
    <property type="entry name" value="DUF998"/>
    <property type="match status" value="1"/>
</dbReference>
<feature type="chain" id="PRO_5039114648" evidence="2">
    <location>
        <begin position="30"/>
        <end position="233"/>
    </location>
</feature>
<dbReference type="AlphaFoldDB" id="A0A370BCU1"/>
<evidence type="ECO:0000313" key="4">
    <source>
        <dbReference type="Proteomes" id="UP000253741"/>
    </source>
</evidence>
<evidence type="ECO:0000313" key="3">
    <source>
        <dbReference type="EMBL" id="RDG38199.1"/>
    </source>
</evidence>
<feature type="transmembrane region" description="Helical" evidence="1">
    <location>
        <begin position="62"/>
        <end position="85"/>
    </location>
</feature>
<keyword evidence="4" id="KW-1185">Reference proteome</keyword>
<accession>A0A370BCU1</accession>
<dbReference type="Proteomes" id="UP000253741">
    <property type="component" value="Unassembled WGS sequence"/>
</dbReference>
<name>A0A370BCU1_9ACTN</name>
<keyword evidence="1" id="KW-0812">Transmembrane</keyword>
<proteinExistence type="predicted"/>
<organism evidence="3 4">
    <name type="scientific">Streptomyces corynorhini</name>
    <dbReference type="NCBI Taxonomy" id="2282652"/>
    <lineage>
        <taxon>Bacteria</taxon>
        <taxon>Bacillati</taxon>
        <taxon>Actinomycetota</taxon>
        <taxon>Actinomycetes</taxon>
        <taxon>Kitasatosporales</taxon>
        <taxon>Streptomycetaceae</taxon>
        <taxon>Streptomyces</taxon>
    </lineage>
</organism>
<keyword evidence="2" id="KW-0732">Signal</keyword>
<dbReference type="InterPro" id="IPR009339">
    <property type="entry name" value="DUF998"/>
</dbReference>
<evidence type="ECO:0000256" key="2">
    <source>
        <dbReference type="SAM" id="SignalP"/>
    </source>
</evidence>
<dbReference type="EMBL" id="QQNA01000066">
    <property type="protein sequence ID" value="RDG38199.1"/>
    <property type="molecule type" value="Genomic_DNA"/>
</dbReference>
<comment type="caution">
    <text evidence="3">The sequence shown here is derived from an EMBL/GenBank/DDBJ whole genome shotgun (WGS) entry which is preliminary data.</text>
</comment>
<evidence type="ECO:0000256" key="1">
    <source>
        <dbReference type="SAM" id="Phobius"/>
    </source>
</evidence>
<dbReference type="OrthoDB" id="5191116at2"/>
<feature type="transmembrane region" description="Helical" evidence="1">
    <location>
        <begin position="97"/>
        <end position="118"/>
    </location>
</feature>
<feature type="transmembrane region" description="Helical" evidence="1">
    <location>
        <begin position="163"/>
        <end position="182"/>
    </location>
</feature>
<feature type="signal peptide" evidence="2">
    <location>
        <begin position="1"/>
        <end position="29"/>
    </location>
</feature>
<gene>
    <name evidence="3" type="ORF">DVH02_10385</name>
</gene>
<keyword evidence="1" id="KW-1133">Transmembrane helix</keyword>
<feature type="transmembrane region" description="Helical" evidence="1">
    <location>
        <begin position="130"/>
        <end position="156"/>
    </location>
</feature>
<dbReference type="PROSITE" id="PS51257">
    <property type="entry name" value="PROKAR_LIPOPROTEIN"/>
    <property type="match status" value="1"/>
</dbReference>
<feature type="transmembrane region" description="Helical" evidence="1">
    <location>
        <begin position="202"/>
        <end position="222"/>
    </location>
</feature>
<sequence>MVGMRLKLYASLCWLVAVACYLSAEAVTAAAYPGYSYATNYISDLGVPGVGSFQGRAVDSPLHAVMNTAFVLHGVLFVTAAVLVARGAAVGAAGPRLRRWFVGLAIVHGVGILLVGVFHGSQANADNGLMVLHVLGAGMAIVGGNAAVILAGAAFLRSPAHRLFGSVSVALGVIGLVSLVMLQVDSSSTAVDLLSDGVWERGAVYTIQVWEVTAAVATLMSLRCARRVAEARA</sequence>
<keyword evidence="1" id="KW-0472">Membrane</keyword>
<protein>
    <submittedName>
        <fullName evidence="3">DUF998 domain-containing protein</fullName>
    </submittedName>
</protein>
<reference evidence="3 4" key="1">
    <citation type="submission" date="2018-07" db="EMBL/GenBank/DDBJ databases">
        <title>Streptomyces species from bats.</title>
        <authorList>
            <person name="Dunlap C."/>
        </authorList>
    </citation>
    <scope>NUCLEOTIDE SEQUENCE [LARGE SCALE GENOMIC DNA]</scope>
    <source>
        <strain evidence="3 4">AC230</strain>
    </source>
</reference>